<dbReference type="EMBL" id="GL883122">
    <property type="protein sequence ID" value="EGG03828.1"/>
    <property type="molecule type" value="Genomic_DNA"/>
</dbReference>
<feature type="region of interest" description="Disordered" evidence="1">
    <location>
        <begin position="130"/>
        <end position="189"/>
    </location>
</feature>
<evidence type="ECO:0000313" key="2">
    <source>
        <dbReference type="EMBL" id="EGG03828.1"/>
    </source>
</evidence>
<dbReference type="InParanoid" id="F4RV25"/>
<dbReference type="KEGG" id="mlr:MELLADRAFT_109022"/>
<reference evidence="3" key="1">
    <citation type="journal article" date="2011" name="Proc. Natl. Acad. Sci. U.S.A.">
        <title>Obligate biotrophy features unraveled by the genomic analysis of rust fungi.</title>
        <authorList>
            <person name="Duplessis S."/>
            <person name="Cuomo C.A."/>
            <person name="Lin Y.-C."/>
            <person name="Aerts A."/>
            <person name="Tisserant E."/>
            <person name="Veneault-Fourrey C."/>
            <person name="Joly D.L."/>
            <person name="Hacquard S."/>
            <person name="Amselem J."/>
            <person name="Cantarel B.L."/>
            <person name="Chiu R."/>
            <person name="Coutinho P.M."/>
            <person name="Feau N."/>
            <person name="Field M."/>
            <person name="Frey P."/>
            <person name="Gelhaye E."/>
            <person name="Goldberg J."/>
            <person name="Grabherr M.G."/>
            <person name="Kodira C.D."/>
            <person name="Kohler A."/>
            <person name="Kuees U."/>
            <person name="Lindquist E.A."/>
            <person name="Lucas S.M."/>
            <person name="Mago R."/>
            <person name="Mauceli E."/>
            <person name="Morin E."/>
            <person name="Murat C."/>
            <person name="Pangilinan J.L."/>
            <person name="Park R."/>
            <person name="Pearson M."/>
            <person name="Quesneville H."/>
            <person name="Rouhier N."/>
            <person name="Sakthikumar S."/>
            <person name="Salamov A.A."/>
            <person name="Schmutz J."/>
            <person name="Selles B."/>
            <person name="Shapiro H."/>
            <person name="Tanguay P."/>
            <person name="Tuskan G.A."/>
            <person name="Henrissat B."/>
            <person name="Van de Peer Y."/>
            <person name="Rouze P."/>
            <person name="Ellis J.G."/>
            <person name="Dodds P.N."/>
            <person name="Schein J.E."/>
            <person name="Zhong S."/>
            <person name="Hamelin R.C."/>
            <person name="Grigoriev I.V."/>
            <person name="Szabo L.J."/>
            <person name="Martin F."/>
        </authorList>
    </citation>
    <scope>NUCLEOTIDE SEQUENCE [LARGE SCALE GENOMIC DNA]</scope>
    <source>
        <strain evidence="3">98AG31 / pathotype 3-4-7</strain>
    </source>
</reference>
<keyword evidence="3" id="KW-1185">Reference proteome</keyword>
<accession>F4RV25</accession>
<feature type="compositionally biased region" description="Pro residues" evidence="1">
    <location>
        <begin position="137"/>
        <end position="147"/>
    </location>
</feature>
<gene>
    <name evidence="2" type="ORF">MELLADRAFT_109022</name>
</gene>
<evidence type="ECO:0000256" key="1">
    <source>
        <dbReference type="SAM" id="MobiDB-lite"/>
    </source>
</evidence>
<proteinExistence type="predicted"/>
<name>F4RV25_MELLP</name>
<sequence length="189" mass="20893">MALKFINEQHHASNNNMSDIITGTFDETFSHNICCPNPALDKGPNLEMILTCPPKDQIRSMIIMKELVSQLMSDFNTLYSKECEEYEMELDCEDIFDKEKHAWPITKNADIISRGVSLRGIFGSKAMDAAELDGQPPSHPKNPPAPPQNDADNDCEVSNGNISGAPIISLAPQQFNTNIDPRLTSDTNG</sequence>
<dbReference type="HOGENOM" id="CLU_1219927_0_0_1"/>
<dbReference type="VEuPathDB" id="FungiDB:MELLADRAFT_109022"/>
<dbReference type="AlphaFoldDB" id="F4RV25"/>
<protein>
    <submittedName>
        <fullName evidence="2">Uncharacterized protein</fullName>
    </submittedName>
</protein>
<organism evidence="3">
    <name type="scientific">Melampsora larici-populina (strain 98AG31 / pathotype 3-4-7)</name>
    <name type="common">Poplar leaf rust fungus</name>
    <dbReference type="NCBI Taxonomy" id="747676"/>
    <lineage>
        <taxon>Eukaryota</taxon>
        <taxon>Fungi</taxon>
        <taxon>Dikarya</taxon>
        <taxon>Basidiomycota</taxon>
        <taxon>Pucciniomycotina</taxon>
        <taxon>Pucciniomycetes</taxon>
        <taxon>Pucciniales</taxon>
        <taxon>Melampsoraceae</taxon>
        <taxon>Melampsora</taxon>
    </lineage>
</organism>
<dbReference type="GeneID" id="18923632"/>
<dbReference type="Proteomes" id="UP000001072">
    <property type="component" value="Unassembled WGS sequence"/>
</dbReference>
<dbReference type="RefSeq" id="XP_007412942.1">
    <property type="nucleotide sequence ID" value="XM_007412880.1"/>
</dbReference>
<evidence type="ECO:0000313" key="3">
    <source>
        <dbReference type="Proteomes" id="UP000001072"/>
    </source>
</evidence>
<feature type="compositionally biased region" description="Polar residues" evidence="1">
    <location>
        <begin position="171"/>
        <end position="189"/>
    </location>
</feature>